<sequence>MLIARQVNKSEKKCLRNCSSSSFQRNRPLQIIFLGKQIARGVHRSATGLHPDHHLPLPARRSNPFPPSRFSGERTYHSSQIWNATTVQISFFIRLGAGHFIIPSIS</sequence>
<evidence type="ECO:0000313" key="1">
    <source>
        <dbReference type="EMBL" id="KAK8918779.1"/>
    </source>
</evidence>
<gene>
    <name evidence="1" type="ORF">KSP39_PZI021932</name>
</gene>
<dbReference type="EMBL" id="JBBWWQ010000019">
    <property type="protein sequence ID" value="KAK8918779.1"/>
    <property type="molecule type" value="Genomic_DNA"/>
</dbReference>
<dbReference type="Proteomes" id="UP001418222">
    <property type="component" value="Unassembled WGS sequence"/>
</dbReference>
<accession>A0AAP0FVU2</accession>
<name>A0AAP0FVU2_9ASPA</name>
<dbReference type="AlphaFoldDB" id="A0AAP0FVU2"/>
<reference evidence="1 2" key="1">
    <citation type="journal article" date="2022" name="Nat. Plants">
        <title>Genomes of leafy and leafless Platanthera orchids illuminate the evolution of mycoheterotrophy.</title>
        <authorList>
            <person name="Li M.H."/>
            <person name="Liu K.W."/>
            <person name="Li Z."/>
            <person name="Lu H.C."/>
            <person name="Ye Q.L."/>
            <person name="Zhang D."/>
            <person name="Wang J.Y."/>
            <person name="Li Y.F."/>
            <person name="Zhong Z.M."/>
            <person name="Liu X."/>
            <person name="Yu X."/>
            <person name="Liu D.K."/>
            <person name="Tu X.D."/>
            <person name="Liu B."/>
            <person name="Hao Y."/>
            <person name="Liao X.Y."/>
            <person name="Jiang Y.T."/>
            <person name="Sun W.H."/>
            <person name="Chen J."/>
            <person name="Chen Y.Q."/>
            <person name="Ai Y."/>
            <person name="Zhai J.W."/>
            <person name="Wu S.S."/>
            <person name="Zhou Z."/>
            <person name="Hsiao Y.Y."/>
            <person name="Wu W.L."/>
            <person name="Chen Y.Y."/>
            <person name="Lin Y.F."/>
            <person name="Hsu J.L."/>
            <person name="Li C.Y."/>
            <person name="Wang Z.W."/>
            <person name="Zhao X."/>
            <person name="Zhong W.Y."/>
            <person name="Ma X.K."/>
            <person name="Ma L."/>
            <person name="Huang J."/>
            <person name="Chen G.Z."/>
            <person name="Huang M.Z."/>
            <person name="Huang L."/>
            <person name="Peng D.H."/>
            <person name="Luo Y.B."/>
            <person name="Zou S.Q."/>
            <person name="Chen S.P."/>
            <person name="Lan S."/>
            <person name="Tsai W.C."/>
            <person name="Van de Peer Y."/>
            <person name="Liu Z.J."/>
        </authorList>
    </citation>
    <scope>NUCLEOTIDE SEQUENCE [LARGE SCALE GENOMIC DNA]</scope>
    <source>
        <strain evidence="1">Lor287</strain>
    </source>
</reference>
<keyword evidence="2" id="KW-1185">Reference proteome</keyword>
<proteinExistence type="predicted"/>
<evidence type="ECO:0000313" key="2">
    <source>
        <dbReference type="Proteomes" id="UP001418222"/>
    </source>
</evidence>
<protein>
    <submittedName>
        <fullName evidence="1">Uncharacterized protein</fullName>
    </submittedName>
</protein>
<organism evidence="1 2">
    <name type="scientific">Platanthera zijinensis</name>
    <dbReference type="NCBI Taxonomy" id="2320716"/>
    <lineage>
        <taxon>Eukaryota</taxon>
        <taxon>Viridiplantae</taxon>
        <taxon>Streptophyta</taxon>
        <taxon>Embryophyta</taxon>
        <taxon>Tracheophyta</taxon>
        <taxon>Spermatophyta</taxon>
        <taxon>Magnoliopsida</taxon>
        <taxon>Liliopsida</taxon>
        <taxon>Asparagales</taxon>
        <taxon>Orchidaceae</taxon>
        <taxon>Orchidoideae</taxon>
        <taxon>Orchideae</taxon>
        <taxon>Orchidinae</taxon>
        <taxon>Platanthera</taxon>
    </lineage>
</organism>
<comment type="caution">
    <text evidence="1">The sequence shown here is derived from an EMBL/GenBank/DDBJ whole genome shotgun (WGS) entry which is preliminary data.</text>
</comment>